<dbReference type="InterPro" id="IPR020067">
    <property type="entry name" value="Frizzled_dom"/>
</dbReference>
<feature type="chain" id="PRO_5036261746" evidence="11">
    <location>
        <begin position="24"/>
        <end position="518"/>
    </location>
</feature>
<reference evidence="14" key="1">
    <citation type="submission" date="2021-05" db="EMBL/GenBank/DDBJ databases">
        <authorList>
            <person name="Alioto T."/>
            <person name="Alioto T."/>
            <person name="Gomez Garrido J."/>
        </authorList>
    </citation>
    <scope>NUCLEOTIDE SEQUENCE</scope>
</reference>
<sequence>MILMDMWIIPLLLASWNIAPSQGLNRKCEKISIPMCQDLGYSLTVMPNFVGHEDQMSAELGLQALIPLVHSNCSRHIRFFLCSVYAPLCSEHVIGAIPSCRGLCEEVKADCLPALNALDFMWPPLFNCSKFPVSENNGLCMQNPINERKEKYTMVPKPQPLTCPRNFVATQYLQEPQCSPRCDADALYRSEDKSLVERWMRALAWLCFTSTLFTLLTFWVDGSRFRYPERPVIFIAFCYNLISFVMIMKSTLGPNALTCVTPLSPDDVPYIAVDALQSPTCTFVFLILYYLSMSAGIWWVILTLAWYLSAAKKWSSEALHSLSTYYHIAAWGIPAVYTQLALALHHVSGDELTGLCYISEPAILVYLIIPYAVLLLIGTVVGVFGAAALMKVRKEVREVGRNTIKLERLIARLTVFWSLYTMPAVGMLACLLYEWWQTPQAHALQALQAIDCNAPGCQLDLPRVSQITITLLRLFLFLVVGISSGMWVWSSKTCRSWTKLFASPSCSSKPRVLPVARV</sequence>
<feature type="transmembrane region" description="Helical" evidence="10">
    <location>
        <begin position="363"/>
        <end position="389"/>
    </location>
</feature>
<dbReference type="GO" id="GO:0004888">
    <property type="term" value="F:transmembrane signaling receptor activity"/>
    <property type="evidence" value="ECO:0007669"/>
    <property type="project" value="InterPro"/>
</dbReference>
<evidence type="ECO:0000256" key="6">
    <source>
        <dbReference type="ARBA" id="ARBA00023136"/>
    </source>
</evidence>
<dbReference type="PANTHER" id="PTHR11309">
    <property type="entry name" value="FRIZZLED"/>
    <property type="match status" value="1"/>
</dbReference>
<feature type="disulfide bond" evidence="9">
    <location>
        <begin position="73"/>
        <end position="111"/>
    </location>
</feature>
<feature type="transmembrane region" description="Helical" evidence="10">
    <location>
        <begin position="409"/>
        <end position="436"/>
    </location>
</feature>
<dbReference type="EMBL" id="HBUF01576184">
    <property type="protein sequence ID" value="CAG6768400.1"/>
    <property type="molecule type" value="Transcribed_RNA"/>
</dbReference>
<dbReference type="Gene3D" id="1.10.2000.10">
    <property type="entry name" value="Frizzled cysteine-rich domain"/>
    <property type="match status" value="1"/>
</dbReference>
<feature type="transmembrane region" description="Helical" evidence="10">
    <location>
        <begin position="322"/>
        <end position="343"/>
    </location>
</feature>
<accession>A0A8D8Q4M7</accession>
<evidence type="ECO:0000256" key="8">
    <source>
        <dbReference type="ARBA" id="ARBA00023170"/>
    </source>
</evidence>
<comment type="similarity">
    <text evidence="2">Belongs to the G-protein coupled receptor Fz/Smo family.</text>
</comment>
<name>A0A8D8Q4M7_9HEMI</name>
<feature type="domain" description="FZ" evidence="12">
    <location>
        <begin position="23"/>
        <end position="143"/>
    </location>
</feature>
<evidence type="ECO:0000256" key="1">
    <source>
        <dbReference type="ARBA" id="ARBA00004141"/>
    </source>
</evidence>
<comment type="subcellular location">
    <subcellularLocation>
        <location evidence="1">Membrane</location>
        <topology evidence="1">Multi-pass membrane protein</topology>
    </subcellularLocation>
</comment>
<evidence type="ECO:0000256" key="10">
    <source>
        <dbReference type="SAM" id="Phobius"/>
    </source>
</evidence>
<dbReference type="GO" id="GO:0035567">
    <property type="term" value="P:non-canonical Wnt signaling pathway"/>
    <property type="evidence" value="ECO:0007669"/>
    <property type="project" value="TreeGrafter"/>
</dbReference>
<dbReference type="GO" id="GO:0017147">
    <property type="term" value="F:Wnt-protein binding"/>
    <property type="evidence" value="ECO:0007669"/>
    <property type="project" value="TreeGrafter"/>
</dbReference>
<dbReference type="Pfam" id="PF01392">
    <property type="entry name" value="Fz"/>
    <property type="match status" value="1"/>
</dbReference>
<feature type="transmembrane region" description="Helical" evidence="10">
    <location>
        <begin position="287"/>
        <end position="310"/>
    </location>
</feature>
<organism evidence="14">
    <name type="scientific">Cacopsylla melanoneura</name>
    <dbReference type="NCBI Taxonomy" id="428564"/>
    <lineage>
        <taxon>Eukaryota</taxon>
        <taxon>Metazoa</taxon>
        <taxon>Ecdysozoa</taxon>
        <taxon>Arthropoda</taxon>
        <taxon>Hexapoda</taxon>
        <taxon>Insecta</taxon>
        <taxon>Pterygota</taxon>
        <taxon>Neoptera</taxon>
        <taxon>Paraneoptera</taxon>
        <taxon>Hemiptera</taxon>
        <taxon>Sternorrhyncha</taxon>
        <taxon>Psylloidea</taxon>
        <taxon>Psyllidae</taxon>
        <taxon>Psyllinae</taxon>
        <taxon>Cacopsylla</taxon>
    </lineage>
</organism>
<keyword evidence="4 10" id="KW-0812">Transmembrane</keyword>
<dbReference type="InterPro" id="IPR017981">
    <property type="entry name" value="GPCR_2-like_7TM"/>
</dbReference>
<feature type="disulfide bond" evidence="9">
    <location>
        <begin position="36"/>
        <end position="82"/>
    </location>
</feature>
<keyword evidence="3" id="KW-0217">Developmental protein</keyword>
<evidence type="ECO:0000259" key="13">
    <source>
        <dbReference type="PROSITE" id="PS50261"/>
    </source>
</evidence>
<dbReference type="AlphaFoldDB" id="A0A8D8Q4M7"/>
<feature type="transmembrane region" description="Helical" evidence="10">
    <location>
        <begin position="469"/>
        <end position="489"/>
    </location>
</feature>
<dbReference type="SMART" id="SM01330">
    <property type="entry name" value="Frizzled"/>
    <property type="match status" value="1"/>
</dbReference>
<proteinExistence type="inferred from homology"/>
<keyword evidence="8" id="KW-0675">Receptor</keyword>
<feature type="disulfide bond" evidence="9">
    <location>
        <begin position="104"/>
        <end position="128"/>
    </location>
</feature>
<evidence type="ECO:0000256" key="11">
    <source>
        <dbReference type="SAM" id="SignalP"/>
    </source>
</evidence>
<dbReference type="GO" id="GO:0060070">
    <property type="term" value="P:canonical Wnt signaling pathway"/>
    <property type="evidence" value="ECO:0007669"/>
    <property type="project" value="TreeGrafter"/>
</dbReference>
<dbReference type="GO" id="GO:0005615">
    <property type="term" value="C:extracellular space"/>
    <property type="evidence" value="ECO:0007669"/>
    <property type="project" value="TreeGrafter"/>
</dbReference>
<keyword evidence="5 10" id="KW-1133">Transmembrane helix</keyword>
<dbReference type="EMBL" id="HBUF01227912">
    <property type="protein sequence ID" value="CAG6672228.1"/>
    <property type="molecule type" value="Transcribed_RNA"/>
</dbReference>
<protein>
    <submittedName>
        <fullName evidence="14">Frizzled-10-B</fullName>
    </submittedName>
</protein>
<dbReference type="EMBL" id="HBUF01058899">
    <property type="protein sequence ID" value="CAG6625058.1"/>
    <property type="molecule type" value="Transcribed_RNA"/>
</dbReference>
<dbReference type="PRINTS" id="PR00489">
    <property type="entry name" value="FRIZZLED"/>
</dbReference>
<evidence type="ECO:0000256" key="3">
    <source>
        <dbReference type="ARBA" id="ARBA00022473"/>
    </source>
</evidence>
<evidence type="ECO:0000256" key="5">
    <source>
        <dbReference type="ARBA" id="ARBA00022989"/>
    </source>
</evidence>
<feature type="transmembrane region" description="Helical" evidence="10">
    <location>
        <begin position="199"/>
        <end position="220"/>
    </location>
</feature>
<keyword evidence="11" id="KW-0732">Signal</keyword>
<dbReference type="Gene3D" id="1.20.1070.10">
    <property type="entry name" value="Rhodopsin 7-helix transmembrane proteins"/>
    <property type="match status" value="1"/>
</dbReference>
<evidence type="ECO:0000256" key="9">
    <source>
        <dbReference type="PROSITE-ProRule" id="PRU00090"/>
    </source>
</evidence>
<comment type="caution">
    <text evidence="9">Lacks conserved residue(s) required for the propagation of feature annotation.</text>
</comment>
<dbReference type="GO" id="GO:0016020">
    <property type="term" value="C:membrane"/>
    <property type="evidence" value="ECO:0007669"/>
    <property type="project" value="UniProtKB-SubCell"/>
</dbReference>
<feature type="domain" description="G-protein coupled receptors family 2 profile 2" evidence="13">
    <location>
        <begin position="193"/>
        <end position="496"/>
    </location>
</feature>
<evidence type="ECO:0000313" key="14">
    <source>
        <dbReference type="EMBL" id="CAG6625058.1"/>
    </source>
</evidence>
<evidence type="ECO:0000259" key="12">
    <source>
        <dbReference type="PROSITE" id="PS50038"/>
    </source>
</evidence>
<dbReference type="InterPro" id="IPR015526">
    <property type="entry name" value="Frizzled/SFRP"/>
</dbReference>
<keyword evidence="6 10" id="KW-0472">Membrane</keyword>
<feature type="signal peptide" evidence="11">
    <location>
        <begin position="1"/>
        <end position="23"/>
    </location>
</feature>
<dbReference type="PROSITE" id="PS50038">
    <property type="entry name" value="FZ"/>
    <property type="match status" value="1"/>
</dbReference>
<feature type="disulfide bond" evidence="9">
    <location>
        <begin position="28"/>
        <end position="89"/>
    </location>
</feature>
<dbReference type="PROSITE" id="PS50261">
    <property type="entry name" value="G_PROTEIN_RECEP_F2_4"/>
    <property type="match status" value="1"/>
</dbReference>
<evidence type="ECO:0000256" key="2">
    <source>
        <dbReference type="ARBA" id="ARBA00008077"/>
    </source>
</evidence>
<dbReference type="InterPro" id="IPR036790">
    <property type="entry name" value="Frizzled_dom_sf"/>
</dbReference>
<evidence type="ECO:0000256" key="4">
    <source>
        <dbReference type="ARBA" id="ARBA00022692"/>
    </source>
</evidence>
<dbReference type="PANTHER" id="PTHR11309:SF99">
    <property type="entry name" value="FRIZZLED-4"/>
    <property type="match status" value="1"/>
</dbReference>
<dbReference type="SMART" id="SM00063">
    <property type="entry name" value="FRI"/>
    <property type="match status" value="1"/>
</dbReference>
<dbReference type="SUPFAM" id="SSF63501">
    <property type="entry name" value="Frizzled cysteine-rich domain"/>
    <property type="match status" value="1"/>
</dbReference>
<dbReference type="InterPro" id="IPR000539">
    <property type="entry name" value="Frizzled/Smoothened_7TM"/>
</dbReference>
<dbReference type="EMBL" id="HBUF01418825">
    <property type="protein sequence ID" value="CAG6740380.1"/>
    <property type="molecule type" value="Transcribed_RNA"/>
</dbReference>
<dbReference type="Pfam" id="PF01534">
    <property type="entry name" value="Frizzled"/>
    <property type="match status" value="1"/>
</dbReference>
<evidence type="ECO:0000256" key="7">
    <source>
        <dbReference type="ARBA" id="ARBA00023157"/>
    </source>
</evidence>
<feature type="transmembrane region" description="Helical" evidence="10">
    <location>
        <begin position="232"/>
        <end position="248"/>
    </location>
</feature>
<keyword evidence="7 9" id="KW-1015">Disulfide bond</keyword>